<dbReference type="InterPro" id="IPR019510">
    <property type="entry name" value="AKAP7-like_phosphoesterase"/>
</dbReference>
<evidence type="ECO:0000259" key="1">
    <source>
        <dbReference type="Pfam" id="PF10469"/>
    </source>
</evidence>
<accession>A0A813SL81</accession>
<proteinExistence type="predicted"/>
<dbReference type="AlphaFoldDB" id="A0A813SL81"/>
<dbReference type="SUPFAM" id="SSF55144">
    <property type="entry name" value="LigT-like"/>
    <property type="match status" value="1"/>
</dbReference>
<evidence type="ECO:0000313" key="2">
    <source>
        <dbReference type="EMBL" id="CAF0796695.1"/>
    </source>
</evidence>
<organism evidence="2 3">
    <name type="scientific">Adineta steineri</name>
    <dbReference type="NCBI Taxonomy" id="433720"/>
    <lineage>
        <taxon>Eukaryota</taxon>
        <taxon>Metazoa</taxon>
        <taxon>Spiralia</taxon>
        <taxon>Gnathifera</taxon>
        <taxon>Rotifera</taxon>
        <taxon>Eurotatoria</taxon>
        <taxon>Bdelloidea</taxon>
        <taxon>Adinetida</taxon>
        <taxon>Adinetidae</taxon>
        <taxon>Adineta</taxon>
    </lineage>
</organism>
<evidence type="ECO:0000313" key="3">
    <source>
        <dbReference type="Proteomes" id="UP000663845"/>
    </source>
</evidence>
<dbReference type="Proteomes" id="UP000663845">
    <property type="component" value="Unassembled WGS sequence"/>
</dbReference>
<dbReference type="Gene3D" id="3.90.1140.10">
    <property type="entry name" value="Cyclic phosphodiesterase"/>
    <property type="match status" value="1"/>
</dbReference>
<dbReference type="InterPro" id="IPR009097">
    <property type="entry name" value="Cyclic_Pdiesterase"/>
</dbReference>
<reference evidence="2" key="1">
    <citation type="submission" date="2021-02" db="EMBL/GenBank/DDBJ databases">
        <authorList>
            <person name="Nowell W R."/>
        </authorList>
    </citation>
    <scope>NUCLEOTIDE SEQUENCE</scope>
</reference>
<comment type="caution">
    <text evidence="2">The sequence shown here is derived from an EMBL/GenBank/DDBJ whole genome shotgun (WGS) entry which is preliminary data.</text>
</comment>
<feature type="domain" description="A-kinase anchor protein 7-like phosphoesterase" evidence="1">
    <location>
        <begin position="54"/>
        <end position="209"/>
    </location>
</feature>
<dbReference type="Pfam" id="PF10469">
    <property type="entry name" value="AKAP7_NLS"/>
    <property type="match status" value="1"/>
</dbReference>
<dbReference type="EMBL" id="CAJNOG010000029">
    <property type="protein sequence ID" value="CAF0796695.1"/>
    <property type="molecule type" value="Genomic_DNA"/>
</dbReference>
<gene>
    <name evidence="2" type="ORF">JYZ213_LOCUS5028</name>
</gene>
<protein>
    <recommendedName>
        <fullName evidence="1">A-kinase anchor protein 7-like phosphoesterase domain-containing protein</fullName>
    </recommendedName>
</protein>
<name>A0A813SL81_9BILA</name>
<sequence>MSTELINIYNKLYNDSIQKIKSDQYEMDDQIDSSLDKRSGITLLIRPDEQARHRILKFLAALQAIEPEQYYYPSSDMHITVMPIIACYEEFDLNQIVVQDYIDLIQKCLSSQKNITIKFKGITASPSCIMIQGFPQQQVLDELRNDMRTVFKASPLQQSIDKRYSLQTAHITVVRFRKPFTAKEEFLKILHNFKDYDFGETTINELELVYNDWYLRDNFVKTLVRFKV</sequence>